<evidence type="ECO:0000313" key="2">
    <source>
        <dbReference type="Proteomes" id="UP001153678"/>
    </source>
</evidence>
<protein>
    <submittedName>
        <fullName evidence="1">9196_t:CDS:1</fullName>
    </submittedName>
</protein>
<dbReference type="Proteomes" id="UP001153678">
    <property type="component" value="Unassembled WGS sequence"/>
</dbReference>
<reference evidence="1" key="1">
    <citation type="submission" date="2022-08" db="EMBL/GenBank/DDBJ databases">
        <authorList>
            <person name="Kallberg Y."/>
            <person name="Tangrot J."/>
            <person name="Rosling A."/>
        </authorList>
    </citation>
    <scope>NUCLEOTIDE SEQUENCE</scope>
    <source>
        <strain evidence="1">Wild A</strain>
    </source>
</reference>
<organism evidence="1 2">
    <name type="scientific">Funneliformis geosporum</name>
    <dbReference type="NCBI Taxonomy" id="1117311"/>
    <lineage>
        <taxon>Eukaryota</taxon>
        <taxon>Fungi</taxon>
        <taxon>Fungi incertae sedis</taxon>
        <taxon>Mucoromycota</taxon>
        <taxon>Glomeromycotina</taxon>
        <taxon>Glomeromycetes</taxon>
        <taxon>Glomerales</taxon>
        <taxon>Glomeraceae</taxon>
        <taxon>Funneliformis</taxon>
    </lineage>
</organism>
<feature type="non-terminal residue" evidence="1">
    <location>
        <position position="55"/>
    </location>
</feature>
<accession>A0A9W4X059</accession>
<gene>
    <name evidence="1" type="ORF">FWILDA_LOCUS18529</name>
</gene>
<dbReference type="EMBL" id="CAMKVN010018432">
    <property type="protein sequence ID" value="CAI2198351.1"/>
    <property type="molecule type" value="Genomic_DNA"/>
</dbReference>
<evidence type="ECO:0000313" key="1">
    <source>
        <dbReference type="EMBL" id="CAI2198351.1"/>
    </source>
</evidence>
<proteinExistence type="predicted"/>
<name>A0A9W4X059_9GLOM</name>
<dbReference type="AlphaFoldDB" id="A0A9W4X059"/>
<sequence>KLSAIQSRLLRDSLDCDNQRILSMYARADTCADSELWVPTFPWLNGNVTSMLYPK</sequence>
<keyword evidence="2" id="KW-1185">Reference proteome</keyword>
<comment type="caution">
    <text evidence="1">The sequence shown here is derived from an EMBL/GenBank/DDBJ whole genome shotgun (WGS) entry which is preliminary data.</text>
</comment>
<feature type="non-terminal residue" evidence="1">
    <location>
        <position position="1"/>
    </location>
</feature>